<dbReference type="Proteomes" id="UP000516349">
    <property type="component" value="Chromosome"/>
</dbReference>
<dbReference type="PANTHER" id="PTHR22888">
    <property type="entry name" value="CYTOCHROME C OXIDASE, SUBUNIT II"/>
    <property type="match status" value="1"/>
</dbReference>
<evidence type="ECO:0000313" key="18">
    <source>
        <dbReference type="EMBL" id="QNT78539.1"/>
    </source>
</evidence>
<dbReference type="SUPFAM" id="SSF81464">
    <property type="entry name" value="Cytochrome c oxidase subunit II-like, transmembrane region"/>
    <property type="match status" value="1"/>
</dbReference>
<comment type="similarity">
    <text evidence="2 14">Belongs to the cytochrome c oxidase subunit 2 family.</text>
</comment>
<evidence type="ECO:0000256" key="1">
    <source>
        <dbReference type="ARBA" id="ARBA00004651"/>
    </source>
</evidence>
<evidence type="ECO:0000256" key="7">
    <source>
        <dbReference type="ARBA" id="ARBA00022729"/>
    </source>
</evidence>
<protein>
    <recommendedName>
        <fullName evidence="14">Ubiquinol oxidase subunit 2</fullName>
    </recommendedName>
</protein>
<dbReference type="GO" id="GO:0009486">
    <property type="term" value="F:cytochrome bo3 ubiquinol oxidase activity"/>
    <property type="evidence" value="ECO:0007669"/>
    <property type="project" value="InterPro"/>
</dbReference>
<dbReference type="PRINTS" id="PR01166">
    <property type="entry name" value="CYCOXIDASEII"/>
</dbReference>
<evidence type="ECO:0000256" key="8">
    <source>
        <dbReference type="ARBA" id="ARBA00022982"/>
    </source>
</evidence>
<feature type="transmembrane region" description="Helical" evidence="15">
    <location>
        <begin position="42"/>
        <end position="66"/>
    </location>
</feature>
<evidence type="ECO:0000313" key="19">
    <source>
        <dbReference type="Proteomes" id="UP000516349"/>
    </source>
</evidence>
<evidence type="ECO:0000256" key="5">
    <source>
        <dbReference type="ARBA" id="ARBA00022660"/>
    </source>
</evidence>
<dbReference type="PROSITE" id="PS51257">
    <property type="entry name" value="PROKAR_LIPOPROTEIN"/>
    <property type="match status" value="1"/>
</dbReference>
<keyword evidence="5 14" id="KW-0679">Respiratory chain</keyword>
<proteinExistence type="inferred from homology"/>
<dbReference type="NCBIfam" id="TIGR01433">
    <property type="entry name" value="CyoA"/>
    <property type="match status" value="1"/>
</dbReference>
<keyword evidence="9 15" id="KW-1133">Transmembrane helix</keyword>
<dbReference type="InterPro" id="IPR010514">
    <property type="entry name" value="COX_ARM"/>
</dbReference>
<dbReference type="PROSITE" id="PS50857">
    <property type="entry name" value="COX2_CUA"/>
    <property type="match status" value="1"/>
</dbReference>
<organism evidence="18 19">
    <name type="scientific">Entomobacter blattae</name>
    <dbReference type="NCBI Taxonomy" id="2762277"/>
    <lineage>
        <taxon>Bacteria</taxon>
        <taxon>Pseudomonadati</taxon>
        <taxon>Pseudomonadota</taxon>
        <taxon>Alphaproteobacteria</taxon>
        <taxon>Acetobacterales</taxon>
        <taxon>Acetobacteraceae</taxon>
        <taxon>Entomobacter</taxon>
    </lineage>
</organism>
<feature type="transmembrane region" description="Helical" evidence="15">
    <location>
        <begin position="12"/>
        <end position="30"/>
    </location>
</feature>
<dbReference type="EMBL" id="CP060244">
    <property type="protein sequence ID" value="QNT78539.1"/>
    <property type="molecule type" value="Genomic_DNA"/>
</dbReference>
<keyword evidence="12" id="KW-0564">Palmitate</keyword>
<dbReference type="SUPFAM" id="SSF49503">
    <property type="entry name" value="Cupredoxins"/>
    <property type="match status" value="1"/>
</dbReference>
<evidence type="ECO:0000256" key="9">
    <source>
        <dbReference type="ARBA" id="ARBA00022989"/>
    </source>
</evidence>
<keyword evidence="13" id="KW-0449">Lipoprotein</keyword>
<dbReference type="GO" id="GO:0004129">
    <property type="term" value="F:cytochrome-c oxidase activity"/>
    <property type="evidence" value="ECO:0007669"/>
    <property type="project" value="UniProtKB-UniRule"/>
</dbReference>
<reference evidence="18 19" key="1">
    <citation type="submission" date="2020-08" db="EMBL/GenBank/DDBJ databases">
        <title>Complete genome sequence of Entomobacter blattae G55GP.</title>
        <authorList>
            <person name="Poehlein A."/>
            <person name="Guzman J."/>
            <person name="Daniel R."/>
            <person name="Vilcinskas A."/>
        </authorList>
    </citation>
    <scope>NUCLEOTIDE SEQUENCE [LARGE SCALE GENOMIC DNA]</scope>
    <source>
        <strain evidence="18 19">G55GP</strain>
    </source>
</reference>
<evidence type="ECO:0000259" key="17">
    <source>
        <dbReference type="PROSITE" id="PS50999"/>
    </source>
</evidence>
<evidence type="ECO:0000256" key="11">
    <source>
        <dbReference type="ARBA" id="ARBA00023136"/>
    </source>
</evidence>
<dbReference type="InterPro" id="IPR008972">
    <property type="entry name" value="Cupredoxin"/>
</dbReference>
<evidence type="ECO:0000256" key="13">
    <source>
        <dbReference type="ARBA" id="ARBA00023288"/>
    </source>
</evidence>
<dbReference type="InterPro" id="IPR034227">
    <property type="entry name" value="CuRO_UO_II"/>
</dbReference>
<accession>A0A7H1NRX9</accession>
<keyword evidence="4 14" id="KW-1003">Cell membrane</keyword>
<keyword evidence="3 14" id="KW-0813">Transport</keyword>
<dbReference type="InterPro" id="IPR045187">
    <property type="entry name" value="CcO_II"/>
</dbReference>
<dbReference type="InterPro" id="IPR011759">
    <property type="entry name" value="Cyt_c_oxidase_su2_TM_dom"/>
</dbReference>
<dbReference type="GO" id="GO:0005507">
    <property type="term" value="F:copper ion binding"/>
    <property type="evidence" value="ECO:0007669"/>
    <property type="project" value="InterPro"/>
</dbReference>
<dbReference type="PIRSF" id="PIRSF000292">
    <property type="entry name" value="Ubi_od_II"/>
    <property type="match status" value="1"/>
</dbReference>
<evidence type="ECO:0000256" key="12">
    <source>
        <dbReference type="ARBA" id="ARBA00023139"/>
    </source>
</evidence>
<evidence type="ECO:0000256" key="2">
    <source>
        <dbReference type="ARBA" id="ARBA00007866"/>
    </source>
</evidence>
<keyword evidence="10 14" id="KW-0560">Oxidoreductase</keyword>
<evidence type="ECO:0000256" key="6">
    <source>
        <dbReference type="ARBA" id="ARBA00022692"/>
    </source>
</evidence>
<dbReference type="Gene3D" id="2.60.40.420">
    <property type="entry name" value="Cupredoxins - blue copper proteins"/>
    <property type="match status" value="1"/>
</dbReference>
<dbReference type="Pfam" id="PF00116">
    <property type="entry name" value="COX2"/>
    <property type="match status" value="1"/>
</dbReference>
<dbReference type="GO" id="GO:0042773">
    <property type="term" value="P:ATP synthesis coupled electron transport"/>
    <property type="evidence" value="ECO:0007669"/>
    <property type="project" value="TreeGrafter"/>
</dbReference>
<feature type="domain" description="Cytochrome oxidase subunit II transmembrane region profile" evidence="17">
    <location>
        <begin position="20"/>
        <end position="120"/>
    </location>
</feature>
<dbReference type="Pfam" id="PF06481">
    <property type="entry name" value="COX_ARM"/>
    <property type="match status" value="1"/>
</dbReference>
<dbReference type="RefSeq" id="WP_203412794.1">
    <property type="nucleotide sequence ID" value="NZ_CP060244.1"/>
</dbReference>
<sequence>MIRKYGFWFRRIGLIPVLVLLSACDEGILVPKGPVGEEEKYLLLLCTAAMLLIVVPVIILSIIFAIKYRQKNVDAGKAEYLPHWAHSNKVEVVIWGIPVLMIAFLATLTWESTHSLDPYKVIPASDPNVKPLEIQVVAMDWKWLFIYPDEGLAVVNQVAIPVNRPVRFTITSDSVMNSFFIPQLGSMIYAMAGMQTQLNLMATSEGNYAGLSTNYSGRGFSDMKFRTLALPQEGYEQWIQKVKTTGEKLDERSLAELEAPSVNNPVVYYSYIKPGTFDSIVGRYNNGMVKDKETGKMIHVHAGMSGTGM</sequence>
<keyword evidence="6 15" id="KW-0812">Transmembrane</keyword>
<feature type="domain" description="Cytochrome oxidase subunit II copper A binding" evidence="16">
    <location>
        <begin position="129"/>
        <end position="241"/>
    </location>
</feature>
<evidence type="ECO:0000256" key="3">
    <source>
        <dbReference type="ARBA" id="ARBA00022448"/>
    </source>
</evidence>
<dbReference type="Gene3D" id="1.10.287.90">
    <property type="match status" value="1"/>
</dbReference>
<dbReference type="GO" id="GO:0005886">
    <property type="term" value="C:plasma membrane"/>
    <property type="evidence" value="ECO:0007669"/>
    <property type="project" value="UniProtKB-SubCell"/>
</dbReference>
<dbReference type="InterPro" id="IPR036257">
    <property type="entry name" value="Cyt_c_oxidase_su2_TM_sf"/>
</dbReference>
<evidence type="ECO:0000259" key="16">
    <source>
        <dbReference type="PROSITE" id="PS50857"/>
    </source>
</evidence>
<dbReference type="GO" id="GO:0016682">
    <property type="term" value="F:oxidoreductase activity, acting on diphenols and related substances as donors, oxygen as acceptor"/>
    <property type="evidence" value="ECO:0007669"/>
    <property type="project" value="InterPro"/>
</dbReference>
<dbReference type="CDD" id="cd04212">
    <property type="entry name" value="CuRO_UO_II"/>
    <property type="match status" value="1"/>
</dbReference>
<keyword evidence="8 14" id="KW-0249">Electron transport</keyword>
<dbReference type="AlphaFoldDB" id="A0A7H1NRX9"/>
<dbReference type="PROSITE" id="PS50999">
    <property type="entry name" value="COX2_TM"/>
    <property type="match status" value="1"/>
</dbReference>
<gene>
    <name evidence="18" type="primary">cyoA</name>
    <name evidence="18" type="ORF">JGUZn3_13130</name>
</gene>
<keyword evidence="11 14" id="KW-0472">Membrane</keyword>
<evidence type="ECO:0000256" key="10">
    <source>
        <dbReference type="ARBA" id="ARBA00023002"/>
    </source>
</evidence>
<evidence type="ECO:0000256" key="15">
    <source>
        <dbReference type="SAM" id="Phobius"/>
    </source>
</evidence>
<comment type="subcellular location">
    <subcellularLocation>
        <location evidence="1">Cell membrane</location>
        <topology evidence="1">Multi-pass membrane protein</topology>
    </subcellularLocation>
</comment>
<dbReference type="KEGG" id="ebla:JGUZn3_13130"/>
<feature type="transmembrane region" description="Helical" evidence="15">
    <location>
        <begin position="92"/>
        <end position="110"/>
    </location>
</feature>
<name>A0A7H1NRX9_9PROT</name>
<dbReference type="InterPro" id="IPR002429">
    <property type="entry name" value="CcO_II-like_C"/>
</dbReference>
<dbReference type="InterPro" id="IPR006333">
    <property type="entry name" value="Cyt_o_ubiquinol_oxidase_su2"/>
</dbReference>
<dbReference type="PANTHER" id="PTHR22888:SF18">
    <property type="entry name" value="CYTOCHROME BO(3) UBIQUINOL OXIDASE SUBUNIT 2"/>
    <property type="match status" value="1"/>
</dbReference>
<keyword evidence="19" id="KW-1185">Reference proteome</keyword>
<evidence type="ECO:0000256" key="14">
    <source>
        <dbReference type="PIRNR" id="PIRNR000292"/>
    </source>
</evidence>
<evidence type="ECO:0000256" key="4">
    <source>
        <dbReference type="ARBA" id="ARBA00022475"/>
    </source>
</evidence>
<keyword evidence="7" id="KW-0732">Signal</keyword>